<proteinExistence type="predicted"/>
<evidence type="ECO:0000313" key="2">
    <source>
        <dbReference type="WBParaSite" id="nRc.2.0.1.t42655-RA"/>
    </source>
</evidence>
<sequence length="107" mass="12014">MHKRHQKNCIGKGSGPYFKANTRKDVTAYLKKLYAERSGCANVDQKEQTQLTTTDLTRCMTLPDRTNVRTSFSSLSSFAVLSTGVCGEINVLSSNWASDKFNRVWSE</sequence>
<dbReference type="AlphaFoldDB" id="A0A915KV34"/>
<dbReference type="Proteomes" id="UP000887565">
    <property type="component" value="Unplaced"/>
</dbReference>
<reference evidence="2" key="1">
    <citation type="submission" date="2022-11" db="UniProtKB">
        <authorList>
            <consortium name="WormBaseParasite"/>
        </authorList>
    </citation>
    <scope>IDENTIFICATION</scope>
</reference>
<keyword evidence="1" id="KW-1185">Reference proteome</keyword>
<evidence type="ECO:0000313" key="1">
    <source>
        <dbReference type="Proteomes" id="UP000887565"/>
    </source>
</evidence>
<organism evidence="1 2">
    <name type="scientific">Romanomermis culicivorax</name>
    <name type="common">Nematode worm</name>
    <dbReference type="NCBI Taxonomy" id="13658"/>
    <lineage>
        <taxon>Eukaryota</taxon>
        <taxon>Metazoa</taxon>
        <taxon>Ecdysozoa</taxon>
        <taxon>Nematoda</taxon>
        <taxon>Enoplea</taxon>
        <taxon>Dorylaimia</taxon>
        <taxon>Mermithida</taxon>
        <taxon>Mermithoidea</taxon>
        <taxon>Mermithidae</taxon>
        <taxon>Romanomermis</taxon>
    </lineage>
</organism>
<dbReference type="WBParaSite" id="nRc.2.0.1.t42655-RA">
    <property type="protein sequence ID" value="nRc.2.0.1.t42655-RA"/>
    <property type="gene ID" value="nRc.2.0.1.g42655"/>
</dbReference>
<protein>
    <submittedName>
        <fullName evidence="2">Uncharacterized protein</fullName>
    </submittedName>
</protein>
<accession>A0A915KV34</accession>
<name>A0A915KV34_ROMCU</name>